<feature type="compositionally biased region" description="Polar residues" evidence="2">
    <location>
        <begin position="33"/>
        <end position="44"/>
    </location>
</feature>
<dbReference type="OrthoDB" id="4685598at2759"/>
<dbReference type="PROSITE" id="PS00463">
    <property type="entry name" value="ZN2_CY6_FUNGAL_1"/>
    <property type="match status" value="1"/>
</dbReference>
<dbReference type="AlphaFoldDB" id="A0A6G1JLU0"/>
<reference evidence="5" key="1">
    <citation type="journal article" date="2020" name="Stud. Mycol.">
        <title>101 Dothideomycetes genomes: a test case for predicting lifestyles and emergence of pathogens.</title>
        <authorList>
            <person name="Haridas S."/>
            <person name="Albert R."/>
            <person name="Binder M."/>
            <person name="Bloem J."/>
            <person name="Labutti K."/>
            <person name="Salamov A."/>
            <person name="Andreopoulos B."/>
            <person name="Baker S."/>
            <person name="Barry K."/>
            <person name="Bills G."/>
            <person name="Bluhm B."/>
            <person name="Cannon C."/>
            <person name="Castanera R."/>
            <person name="Culley D."/>
            <person name="Daum C."/>
            <person name="Ezra D."/>
            <person name="Gonzalez J."/>
            <person name="Henrissat B."/>
            <person name="Kuo A."/>
            <person name="Liang C."/>
            <person name="Lipzen A."/>
            <person name="Lutzoni F."/>
            <person name="Magnuson J."/>
            <person name="Mondo S."/>
            <person name="Nolan M."/>
            <person name="Ohm R."/>
            <person name="Pangilinan J."/>
            <person name="Park H.-J."/>
            <person name="Ramirez L."/>
            <person name="Alfaro M."/>
            <person name="Sun H."/>
            <person name="Tritt A."/>
            <person name="Yoshinaga Y."/>
            <person name="Zwiers L.-H."/>
            <person name="Turgeon B."/>
            <person name="Goodwin S."/>
            <person name="Spatafora J."/>
            <person name="Crous P."/>
            <person name="Grigoriev I."/>
        </authorList>
    </citation>
    <scope>NUCLEOTIDE SEQUENCE</scope>
    <source>
        <strain evidence="5">CBS 122367</strain>
    </source>
</reference>
<dbReference type="Proteomes" id="UP000799291">
    <property type="component" value="Unassembled WGS sequence"/>
</dbReference>
<dbReference type="SMART" id="SM00066">
    <property type="entry name" value="GAL4"/>
    <property type="match status" value="1"/>
</dbReference>
<proteinExistence type="predicted"/>
<dbReference type="EMBL" id="MU005569">
    <property type="protein sequence ID" value="KAF2691456.1"/>
    <property type="molecule type" value="Genomic_DNA"/>
</dbReference>
<protein>
    <recommendedName>
        <fullName evidence="4">Zn(2)-C6 fungal-type domain-containing protein</fullName>
    </recommendedName>
</protein>
<dbReference type="InterPro" id="IPR036864">
    <property type="entry name" value="Zn2-C6_fun-type_DNA-bd_sf"/>
</dbReference>
<dbReference type="GO" id="GO:0008270">
    <property type="term" value="F:zinc ion binding"/>
    <property type="evidence" value="ECO:0007669"/>
    <property type="project" value="InterPro"/>
</dbReference>
<keyword evidence="1" id="KW-0539">Nucleus</keyword>
<dbReference type="Gene3D" id="4.10.240.10">
    <property type="entry name" value="Zn(2)-C6 fungal-type DNA-binding domain"/>
    <property type="match status" value="1"/>
</dbReference>
<feature type="domain" description="Zn(2)-C6 fungal-type" evidence="4">
    <location>
        <begin position="62"/>
        <end position="92"/>
    </location>
</feature>
<evidence type="ECO:0000256" key="1">
    <source>
        <dbReference type="ARBA" id="ARBA00023242"/>
    </source>
</evidence>
<evidence type="ECO:0000313" key="5">
    <source>
        <dbReference type="EMBL" id="KAF2691456.1"/>
    </source>
</evidence>
<dbReference type="PROSITE" id="PS50048">
    <property type="entry name" value="ZN2_CY6_FUNGAL_2"/>
    <property type="match status" value="1"/>
</dbReference>
<dbReference type="CDD" id="cd12148">
    <property type="entry name" value="fungal_TF_MHR"/>
    <property type="match status" value="1"/>
</dbReference>
<accession>A0A6G1JLU0</accession>
<evidence type="ECO:0000259" key="4">
    <source>
        <dbReference type="PROSITE" id="PS50048"/>
    </source>
</evidence>
<dbReference type="PANTHER" id="PTHR47785">
    <property type="entry name" value="ZN(II)2CYS6 TRANSCRIPTION FACTOR (EUROFUNG)-RELATED-RELATED"/>
    <property type="match status" value="1"/>
</dbReference>
<keyword evidence="3" id="KW-0812">Transmembrane</keyword>
<feature type="transmembrane region" description="Helical" evidence="3">
    <location>
        <begin position="577"/>
        <end position="601"/>
    </location>
</feature>
<dbReference type="InterPro" id="IPR053181">
    <property type="entry name" value="EcdB-like_regulator"/>
</dbReference>
<feature type="region of interest" description="Disordered" evidence="2">
    <location>
        <begin position="139"/>
        <end position="161"/>
    </location>
</feature>
<organism evidence="5 6">
    <name type="scientific">Lentithecium fluviatile CBS 122367</name>
    <dbReference type="NCBI Taxonomy" id="1168545"/>
    <lineage>
        <taxon>Eukaryota</taxon>
        <taxon>Fungi</taxon>
        <taxon>Dikarya</taxon>
        <taxon>Ascomycota</taxon>
        <taxon>Pezizomycotina</taxon>
        <taxon>Dothideomycetes</taxon>
        <taxon>Pleosporomycetidae</taxon>
        <taxon>Pleosporales</taxon>
        <taxon>Massarineae</taxon>
        <taxon>Lentitheciaceae</taxon>
        <taxon>Lentithecium</taxon>
    </lineage>
</organism>
<keyword evidence="3" id="KW-1133">Transmembrane helix</keyword>
<keyword evidence="6" id="KW-1185">Reference proteome</keyword>
<evidence type="ECO:0000256" key="3">
    <source>
        <dbReference type="SAM" id="Phobius"/>
    </source>
</evidence>
<feature type="region of interest" description="Disordered" evidence="2">
    <location>
        <begin position="1"/>
        <end position="53"/>
    </location>
</feature>
<dbReference type="Pfam" id="PF00172">
    <property type="entry name" value="Zn_clus"/>
    <property type="match status" value="1"/>
</dbReference>
<name>A0A6G1JLU0_9PLEO</name>
<sequence length="681" mass="76171">MPSTSDSVTIAMATKRKHDHSPPSDNAPGAGPSSENGAASTSPQPAGGRVAENYPRKRIAIACNVCRFRKTRCDAQKPSCGFCTDLGIECTYRKPTVGDRANPSGLPQEALESIEQRLSRLEARMESTQQLMQNATVFSPNTSNHSEMLPPRETSSRRSSANRRVVDYLAGDPSNPSVGTPATYDFAYRQTATEALTARPSLLHFRAPPYIHVESWDYTAAFYDDEIMAGERLSDQMDELLTQSIDLSRRTTRRLQQSFVENFLRWTPIFDQRTCVQALEQATAVNFAISNSSTCLTFFLLALGAISEDRNESPEKQAPGLEYFARACQILERLSLRTGSLPTLQCRVLQASYFRVAIWPLQAWNSVTQAARDCMHILSSTIADRTEHTDREALNRAFWATSTILHELEATMKMHPIGLRQFHDTVPIPQFEEEDSGFYYFLAQISLRKFLTQSLEVVGYHSGRVIYAPVVTKELRKQIREWYDHLPSLVRFPLDATPVFDSRKSFLRGQYFALFVVLGWPSVLKIMEHGDSEGIPGLDAEGLAVTKEQASGCIRGCCILLSVADEQLMGRKMGTHFTLWATFASLATLIITCNCPALAFIDETKQEHHIRGGYELLRAWDHLPLIRRGLERARILMREAGLTELPSNGASADILSHEIMPAFSSIPLEWHSPQEVGGPNM</sequence>
<gene>
    <name evidence="5" type="ORF">K458DRAFT_381311</name>
</gene>
<dbReference type="InterPro" id="IPR001138">
    <property type="entry name" value="Zn2Cys6_DnaBD"/>
</dbReference>
<evidence type="ECO:0000313" key="6">
    <source>
        <dbReference type="Proteomes" id="UP000799291"/>
    </source>
</evidence>
<dbReference type="CDD" id="cd00067">
    <property type="entry name" value="GAL4"/>
    <property type="match status" value="1"/>
</dbReference>
<evidence type="ECO:0000256" key="2">
    <source>
        <dbReference type="SAM" id="MobiDB-lite"/>
    </source>
</evidence>
<dbReference type="GO" id="GO:0000981">
    <property type="term" value="F:DNA-binding transcription factor activity, RNA polymerase II-specific"/>
    <property type="evidence" value="ECO:0007669"/>
    <property type="project" value="InterPro"/>
</dbReference>
<dbReference type="SUPFAM" id="SSF57701">
    <property type="entry name" value="Zn2/Cys6 DNA-binding domain"/>
    <property type="match status" value="1"/>
</dbReference>
<keyword evidence="3" id="KW-0472">Membrane</keyword>